<dbReference type="InterPro" id="IPR040385">
    <property type="entry name" value="RABL6"/>
</dbReference>
<dbReference type="GO" id="GO:0005829">
    <property type="term" value="C:cytosol"/>
    <property type="evidence" value="ECO:0007669"/>
    <property type="project" value="TreeGrafter"/>
</dbReference>
<feature type="region of interest" description="Disordered" evidence="1">
    <location>
        <begin position="281"/>
        <end position="377"/>
    </location>
</feature>
<dbReference type="AlphaFoldDB" id="A0A8J2MIN8"/>
<gene>
    <name evidence="3" type="ORF">CJOHNSTONI_LOCUS810</name>
</gene>
<comment type="caution">
    <text evidence="3">The sequence shown here is derived from an EMBL/GenBank/DDBJ whole genome shotgun (WGS) entry which is preliminary data.</text>
</comment>
<evidence type="ECO:0000313" key="4">
    <source>
        <dbReference type="Proteomes" id="UP000746747"/>
    </source>
</evidence>
<keyword evidence="4" id="KW-1185">Reference proteome</keyword>
<accession>A0A8J2MIN8</accession>
<dbReference type="GO" id="GO:0005634">
    <property type="term" value="C:nucleus"/>
    <property type="evidence" value="ECO:0007669"/>
    <property type="project" value="TreeGrafter"/>
</dbReference>
<evidence type="ECO:0000256" key="1">
    <source>
        <dbReference type="SAM" id="MobiDB-lite"/>
    </source>
</evidence>
<sequence length="399" mass="44348">MRNTFGLRFLYLFFNIPFLYLQRETLVGQLETNRRDIELSFDELDMYEETQDAGYDKFMENIATRRRLAAEKVAPITASEGAKNGLPFGEGLPILSGGPHCQPPLRPSSNTAAHSSNVSSSFFIRSHSANSTNHSAASFTSISSLKADNSEGINKNATVSDIMSNDASNSDEEVNSMVTTYEEDVPSEDELEVGEKSVAQKRTRALDSPRSQALNRSRHESETPMAYKVSIDNSVDSITESNQKEDSVNKMQSECLNDDLDAWLNDTEDTEDAKKGTKVVYKESDESYPNPLVAPIPADSESEDEIGRHITSITTDHPRVGKNTYESKARTANGIVDMKQESETKSSSTKKHSKRTSDKVTRNKGKLDNRSDRRGTEILSARDFLDSELTVDPNSYDPL</sequence>
<feature type="compositionally biased region" description="Acidic residues" evidence="1">
    <location>
        <begin position="181"/>
        <end position="192"/>
    </location>
</feature>
<dbReference type="PANTHER" id="PTHR14932:SF1">
    <property type="entry name" value="RAB-LIKE PROTEIN 6"/>
    <property type="match status" value="1"/>
</dbReference>
<evidence type="ECO:0000256" key="2">
    <source>
        <dbReference type="SAM" id="SignalP"/>
    </source>
</evidence>
<dbReference type="PANTHER" id="PTHR14932">
    <property type="entry name" value="RAS GTPASE-RELATED"/>
    <property type="match status" value="1"/>
</dbReference>
<feature type="compositionally biased region" description="Basic and acidic residues" evidence="1">
    <location>
        <begin position="355"/>
        <end position="376"/>
    </location>
</feature>
<protein>
    <submittedName>
        <fullName evidence="3">Uncharacterized protein</fullName>
    </submittedName>
</protein>
<name>A0A8J2MIN8_9BILA</name>
<feature type="region of interest" description="Disordered" evidence="1">
    <location>
        <begin position="158"/>
        <end position="223"/>
    </location>
</feature>
<organism evidence="3 4">
    <name type="scientific">Cercopithifilaria johnstoni</name>
    <dbReference type="NCBI Taxonomy" id="2874296"/>
    <lineage>
        <taxon>Eukaryota</taxon>
        <taxon>Metazoa</taxon>
        <taxon>Ecdysozoa</taxon>
        <taxon>Nematoda</taxon>
        <taxon>Chromadorea</taxon>
        <taxon>Rhabditida</taxon>
        <taxon>Spirurina</taxon>
        <taxon>Spiruromorpha</taxon>
        <taxon>Filarioidea</taxon>
        <taxon>Onchocercidae</taxon>
        <taxon>Cercopithifilaria</taxon>
    </lineage>
</organism>
<reference evidence="3" key="1">
    <citation type="submission" date="2021-09" db="EMBL/GenBank/DDBJ databases">
        <authorList>
            <consortium name="Pathogen Informatics"/>
        </authorList>
    </citation>
    <scope>NUCLEOTIDE SEQUENCE</scope>
</reference>
<feature type="signal peptide" evidence="2">
    <location>
        <begin position="1"/>
        <end position="21"/>
    </location>
</feature>
<dbReference type="EMBL" id="CAKAEH010000223">
    <property type="protein sequence ID" value="CAG9530297.1"/>
    <property type="molecule type" value="Genomic_DNA"/>
</dbReference>
<feature type="compositionally biased region" description="Polar residues" evidence="1">
    <location>
        <begin position="158"/>
        <end position="168"/>
    </location>
</feature>
<dbReference type="OrthoDB" id="207081at2759"/>
<keyword evidence="2" id="KW-0732">Signal</keyword>
<feature type="chain" id="PRO_5035275189" evidence="2">
    <location>
        <begin position="22"/>
        <end position="399"/>
    </location>
</feature>
<proteinExistence type="predicted"/>
<dbReference type="GO" id="GO:0005525">
    <property type="term" value="F:GTP binding"/>
    <property type="evidence" value="ECO:0007669"/>
    <property type="project" value="InterPro"/>
</dbReference>
<dbReference type="Proteomes" id="UP000746747">
    <property type="component" value="Unassembled WGS sequence"/>
</dbReference>
<evidence type="ECO:0000313" key="3">
    <source>
        <dbReference type="EMBL" id="CAG9530297.1"/>
    </source>
</evidence>